<proteinExistence type="predicted"/>
<dbReference type="AlphaFoldDB" id="M0QKX3"/>
<reference evidence="1 2" key="1">
    <citation type="submission" date="2013-01" db="EMBL/GenBank/DDBJ databases">
        <title>Whole genome shotgun sequence of Gordonia soli NBRC 108243.</title>
        <authorList>
            <person name="Isaki-Nakamura S."/>
            <person name="Hosoyama A."/>
            <person name="Tsuchikane K."/>
            <person name="Ando Y."/>
            <person name="Baba S."/>
            <person name="Ohji S."/>
            <person name="Hamada M."/>
            <person name="Tamura T."/>
            <person name="Yamazoe A."/>
            <person name="Yamazaki S."/>
            <person name="Fujita N."/>
        </authorList>
    </citation>
    <scope>NUCLEOTIDE SEQUENCE [LARGE SCALE GENOMIC DNA]</scope>
    <source>
        <strain evidence="1 2">NBRC 108243</strain>
    </source>
</reference>
<sequence>MVGLLVAGCSVNGDPVGDESDLTARAVAASSFPSGPATRVPTPAVKDALADITGRPLRGDVSPAGCTPGAMRTESATVLVGASPQAGGVGTLTSAVVGTDESLADLTATARRCPVVTLGAGGGATTRVSTEVAPAPPTVDGVETTALRRSLQTGGDAAPLVTTVTLLIAQRDDVRVYVEERHQGAAPLTEEAGAALDRLFTASVSAAFG</sequence>
<gene>
    <name evidence="1" type="ORF">GS4_19_01060</name>
</gene>
<name>M0QKX3_9ACTN</name>
<keyword evidence="2" id="KW-1185">Reference proteome</keyword>
<evidence type="ECO:0000313" key="2">
    <source>
        <dbReference type="Proteomes" id="UP000011666"/>
    </source>
</evidence>
<dbReference type="STRING" id="1223545.GS4_19_01060"/>
<evidence type="ECO:0008006" key="3">
    <source>
        <dbReference type="Google" id="ProtNLM"/>
    </source>
</evidence>
<accession>M0QKX3</accession>
<protein>
    <recommendedName>
        <fullName evidence="3">DUF5642 domain-containing protein</fullName>
    </recommendedName>
</protein>
<comment type="caution">
    <text evidence="1">The sequence shown here is derived from an EMBL/GenBank/DDBJ whole genome shotgun (WGS) entry which is preliminary data.</text>
</comment>
<dbReference type="Proteomes" id="UP000011666">
    <property type="component" value="Unassembled WGS sequence"/>
</dbReference>
<dbReference type="eggNOG" id="ENOG5033UUB">
    <property type="taxonomic scope" value="Bacteria"/>
</dbReference>
<dbReference type="EMBL" id="BANX01000019">
    <property type="protein sequence ID" value="GAC68916.1"/>
    <property type="molecule type" value="Genomic_DNA"/>
</dbReference>
<evidence type="ECO:0000313" key="1">
    <source>
        <dbReference type="EMBL" id="GAC68916.1"/>
    </source>
</evidence>
<organism evidence="1 2">
    <name type="scientific">Gordonia soli NBRC 108243</name>
    <dbReference type="NCBI Taxonomy" id="1223545"/>
    <lineage>
        <taxon>Bacteria</taxon>
        <taxon>Bacillati</taxon>
        <taxon>Actinomycetota</taxon>
        <taxon>Actinomycetes</taxon>
        <taxon>Mycobacteriales</taxon>
        <taxon>Gordoniaceae</taxon>
        <taxon>Gordonia</taxon>
    </lineage>
</organism>